<reference evidence="1 2" key="1">
    <citation type="submission" date="2018-06" db="EMBL/GenBank/DDBJ databases">
        <title>Genomic Encyclopedia of Type Strains, Phase IV (KMG-IV): sequencing the most valuable type-strain genomes for metagenomic binning, comparative biology and taxonomic classification.</title>
        <authorList>
            <person name="Goeker M."/>
        </authorList>
    </citation>
    <scope>NUCLEOTIDE SEQUENCE [LARGE SCALE GENOMIC DNA]</scope>
    <source>
        <strain evidence="1 2">DSM 44599</strain>
    </source>
</reference>
<comment type="caution">
    <text evidence="1">The sequence shown here is derived from an EMBL/GenBank/DDBJ whole genome shotgun (WGS) entry which is preliminary data.</text>
</comment>
<proteinExistence type="predicted"/>
<accession>A0A366D675</accession>
<dbReference type="InterPro" id="IPR029058">
    <property type="entry name" value="AB_hydrolase_fold"/>
</dbReference>
<dbReference type="OrthoDB" id="3483116at2"/>
<evidence type="ECO:0000313" key="1">
    <source>
        <dbReference type="EMBL" id="RBO85537.1"/>
    </source>
</evidence>
<dbReference type="Gene3D" id="3.40.50.1820">
    <property type="entry name" value="alpha/beta hydrolase"/>
    <property type="match status" value="1"/>
</dbReference>
<evidence type="ECO:0008006" key="3">
    <source>
        <dbReference type="Google" id="ProtNLM"/>
    </source>
</evidence>
<dbReference type="EMBL" id="QNRE01000014">
    <property type="protein sequence ID" value="RBO85537.1"/>
    <property type="molecule type" value="Genomic_DNA"/>
</dbReference>
<sequence length="197" mass="21259">MAAAGVTEEQIVAELDAVGSRDPQNWGWVLAARVLSRIPGLDARVIDTWLRDVSLYVTDEAVRRAVHQVVEAELGDEPFVAVGPSLGSVVAYNVLRSAHRRGPCRGLITLGSPLGVPSIRGRLTAPVNYPHRLAAWLNAFDQADIVALRPLDTEFFPTDPLIENHGGVANFTGNRHGIEGYLADGVVAKRIADLLRA</sequence>
<name>A0A366D675_9NOCA</name>
<gene>
    <name evidence="1" type="ORF">DFR74_11478</name>
</gene>
<dbReference type="SUPFAM" id="SSF53474">
    <property type="entry name" value="alpha/beta-Hydrolases"/>
    <property type="match status" value="1"/>
</dbReference>
<organism evidence="1 2">
    <name type="scientific">Nocardia puris</name>
    <dbReference type="NCBI Taxonomy" id="208602"/>
    <lineage>
        <taxon>Bacteria</taxon>
        <taxon>Bacillati</taxon>
        <taxon>Actinomycetota</taxon>
        <taxon>Actinomycetes</taxon>
        <taxon>Mycobacteriales</taxon>
        <taxon>Nocardiaceae</taxon>
        <taxon>Nocardia</taxon>
    </lineage>
</organism>
<protein>
    <recommendedName>
        <fullName evidence="3">Serine aminopeptidase S33 family</fullName>
    </recommendedName>
</protein>
<dbReference type="AlphaFoldDB" id="A0A366D675"/>
<dbReference type="Proteomes" id="UP000252586">
    <property type="component" value="Unassembled WGS sequence"/>
</dbReference>
<dbReference type="RefSeq" id="WP_067510506.1">
    <property type="nucleotide sequence ID" value="NZ_QNRE01000014.1"/>
</dbReference>
<keyword evidence="2" id="KW-1185">Reference proteome</keyword>
<evidence type="ECO:0000313" key="2">
    <source>
        <dbReference type="Proteomes" id="UP000252586"/>
    </source>
</evidence>
<dbReference type="STRING" id="1210090.GCA_001613185_03787"/>